<keyword evidence="3" id="KW-1185">Reference proteome</keyword>
<accession>A0A239I1D2</accession>
<evidence type="ECO:0000256" key="1">
    <source>
        <dbReference type="SAM" id="MobiDB-lite"/>
    </source>
</evidence>
<proteinExistence type="predicted"/>
<sequence length="157" mass="16986">MTTLKTVSIDGDTYELSDEFLSHVLELAVEGGSSYWADASGERNEAGGSDRIRDFDLSDYTEDEDGRDDEEEDDDDDGTFYTEATFLVAKDPSQGGTLDLEDVADAIERILGGETDVAPAIREIIRAAVETGDPTDIDAEAADCIVQIGLFDEVVYG</sequence>
<dbReference type="RefSeq" id="WP_143131264.1">
    <property type="nucleotide sequence ID" value="NZ_FZOT01000008.1"/>
</dbReference>
<protein>
    <submittedName>
        <fullName evidence="2">Uncharacterized protein</fullName>
    </submittedName>
</protein>
<evidence type="ECO:0000313" key="3">
    <source>
        <dbReference type="Proteomes" id="UP000198284"/>
    </source>
</evidence>
<dbReference type="EMBL" id="FZOT01000008">
    <property type="protein sequence ID" value="SNS86863.1"/>
    <property type="molecule type" value="Genomic_DNA"/>
</dbReference>
<feature type="compositionally biased region" description="Basic and acidic residues" evidence="1">
    <location>
        <begin position="40"/>
        <end position="56"/>
    </location>
</feature>
<reference evidence="2 3" key="1">
    <citation type="submission" date="2017-06" db="EMBL/GenBank/DDBJ databases">
        <authorList>
            <person name="Kim H.J."/>
            <person name="Triplett B.A."/>
        </authorList>
    </citation>
    <scope>NUCLEOTIDE SEQUENCE [LARGE SCALE GENOMIC DNA]</scope>
    <source>
        <strain evidence="2 3">U15</strain>
    </source>
</reference>
<feature type="region of interest" description="Disordered" evidence="1">
    <location>
        <begin position="35"/>
        <end position="78"/>
    </location>
</feature>
<gene>
    <name evidence="2" type="ORF">SAMN06265795_10838</name>
</gene>
<feature type="compositionally biased region" description="Acidic residues" evidence="1">
    <location>
        <begin position="57"/>
        <end position="78"/>
    </location>
</feature>
<organism evidence="2 3">
    <name type="scientific">Noviherbaspirillum humi</name>
    <dbReference type="NCBI Taxonomy" id="1688639"/>
    <lineage>
        <taxon>Bacteria</taxon>
        <taxon>Pseudomonadati</taxon>
        <taxon>Pseudomonadota</taxon>
        <taxon>Betaproteobacteria</taxon>
        <taxon>Burkholderiales</taxon>
        <taxon>Oxalobacteraceae</taxon>
        <taxon>Noviherbaspirillum</taxon>
    </lineage>
</organism>
<dbReference type="AlphaFoldDB" id="A0A239I1D2"/>
<evidence type="ECO:0000313" key="2">
    <source>
        <dbReference type="EMBL" id="SNS86863.1"/>
    </source>
</evidence>
<dbReference type="OrthoDB" id="8777139at2"/>
<dbReference type="Proteomes" id="UP000198284">
    <property type="component" value="Unassembled WGS sequence"/>
</dbReference>
<name>A0A239I1D2_9BURK</name>